<dbReference type="AlphaFoldDB" id="J3PIV6"/>
<evidence type="ECO:0000313" key="1">
    <source>
        <dbReference type="EMBL" id="EJT69039.1"/>
    </source>
</evidence>
<protein>
    <submittedName>
        <fullName evidence="1 2">Uncharacterized protein</fullName>
    </submittedName>
</protein>
<name>J3PIV6_GAET3</name>
<reference evidence="3" key="1">
    <citation type="submission" date="2010-07" db="EMBL/GenBank/DDBJ databases">
        <title>The genome sequence of Gaeumannomyces graminis var. tritici strain R3-111a-1.</title>
        <authorList>
            <consortium name="The Broad Institute Genome Sequencing Platform"/>
            <person name="Ma L.-J."/>
            <person name="Dead R."/>
            <person name="Young S."/>
            <person name="Zeng Q."/>
            <person name="Koehrsen M."/>
            <person name="Alvarado L."/>
            <person name="Berlin A."/>
            <person name="Chapman S.B."/>
            <person name="Chen Z."/>
            <person name="Freedman E."/>
            <person name="Gellesch M."/>
            <person name="Goldberg J."/>
            <person name="Griggs A."/>
            <person name="Gujja S."/>
            <person name="Heilman E.R."/>
            <person name="Heiman D."/>
            <person name="Hepburn T."/>
            <person name="Howarth C."/>
            <person name="Jen D."/>
            <person name="Larson L."/>
            <person name="Mehta T."/>
            <person name="Neiman D."/>
            <person name="Pearson M."/>
            <person name="Roberts A."/>
            <person name="Saif S."/>
            <person name="Shea T."/>
            <person name="Shenoy N."/>
            <person name="Sisk P."/>
            <person name="Stolte C."/>
            <person name="Sykes S."/>
            <person name="Walk T."/>
            <person name="White J."/>
            <person name="Yandava C."/>
            <person name="Haas B."/>
            <person name="Nusbaum C."/>
            <person name="Birren B."/>
        </authorList>
    </citation>
    <scope>NUCLEOTIDE SEQUENCE [LARGE SCALE GENOMIC DNA]</scope>
    <source>
        <strain evidence="3">R3-111a-1</strain>
    </source>
</reference>
<reference evidence="1" key="2">
    <citation type="submission" date="2010-07" db="EMBL/GenBank/DDBJ databases">
        <authorList>
            <consortium name="The Broad Institute Genome Sequencing Platform"/>
            <consortium name="Broad Institute Genome Sequencing Center for Infectious Disease"/>
            <person name="Ma L.-J."/>
            <person name="Dead R."/>
            <person name="Young S."/>
            <person name="Zeng Q."/>
            <person name="Koehrsen M."/>
            <person name="Alvarado L."/>
            <person name="Berlin A."/>
            <person name="Chapman S.B."/>
            <person name="Chen Z."/>
            <person name="Freedman E."/>
            <person name="Gellesch M."/>
            <person name="Goldberg J."/>
            <person name="Griggs A."/>
            <person name="Gujja S."/>
            <person name="Heilman E.R."/>
            <person name="Heiman D."/>
            <person name="Hepburn T."/>
            <person name="Howarth C."/>
            <person name="Jen D."/>
            <person name="Larson L."/>
            <person name="Mehta T."/>
            <person name="Neiman D."/>
            <person name="Pearson M."/>
            <person name="Roberts A."/>
            <person name="Saif S."/>
            <person name="Shea T."/>
            <person name="Shenoy N."/>
            <person name="Sisk P."/>
            <person name="Stolte C."/>
            <person name="Sykes S."/>
            <person name="Walk T."/>
            <person name="White J."/>
            <person name="Yandava C."/>
            <person name="Haas B."/>
            <person name="Nusbaum C."/>
            <person name="Birren B."/>
        </authorList>
    </citation>
    <scope>NUCLEOTIDE SEQUENCE</scope>
    <source>
        <strain evidence="1">R3-111a-1</strain>
    </source>
</reference>
<gene>
    <name evidence="2" type="primary">20353894</name>
    <name evidence="1" type="ORF">GGTG_13436</name>
</gene>
<dbReference type="GeneID" id="20353894"/>
<dbReference type="HOGENOM" id="CLU_1875560_0_0_1"/>
<evidence type="ECO:0000313" key="3">
    <source>
        <dbReference type="Proteomes" id="UP000006039"/>
    </source>
</evidence>
<sequence>MVQVYNGLLIPSVNEPLPGRWDARLKFEGYDVEHWVFGSQHLGEHKQQFAIGSERGDESLPESPMFELDITGEVVPMGKNLSHDLRDFLHYSFFNFYLGYVHCSVFTPIEIFVKSISDITWVLGTVNALLSTKFAP</sequence>
<proteinExistence type="predicted"/>
<keyword evidence="3" id="KW-1185">Reference proteome</keyword>
<dbReference type="EMBL" id="GL385407">
    <property type="protein sequence ID" value="EJT69039.1"/>
    <property type="molecule type" value="Genomic_DNA"/>
</dbReference>
<evidence type="ECO:0000313" key="2">
    <source>
        <dbReference type="EnsemblFungi" id="EJT69039"/>
    </source>
</evidence>
<dbReference type="RefSeq" id="XP_009229606.1">
    <property type="nucleotide sequence ID" value="XM_009231342.1"/>
</dbReference>
<dbReference type="Proteomes" id="UP000006039">
    <property type="component" value="Unassembled WGS sequence"/>
</dbReference>
<reference evidence="2" key="5">
    <citation type="submission" date="2018-04" db="UniProtKB">
        <authorList>
            <consortium name="EnsemblFungi"/>
        </authorList>
    </citation>
    <scope>IDENTIFICATION</scope>
    <source>
        <strain evidence="2">R3-111a-1</strain>
    </source>
</reference>
<reference evidence="1" key="3">
    <citation type="submission" date="2010-09" db="EMBL/GenBank/DDBJ databases">
        <title>Annotation of Gaeumannomyces graminis var. tritici R3-111a-1.</title>
        <authorList>
            <consortium name="The Broad Institute Genome Sequencing Platform"/>
            <person name="Ma L.-J."/>
            <person name="Dead R."/>
            <person name="Young S.K."/>
            <person name="Zeng Q."/>
            <person name="Gargeya S."/>
            <person name="Fitzgerald M."/>
            <person name="Haas B."/>
            <person name="Abouelleil A."/>
            <person name="Alvarado L."/>
            <person name="Arachchi H.M."/>
            <person name="Berlin A."/>
            <person name="Brown A."/>
            <person name="Chapman S.B."/>
            <person name="Chen Z."/>
            <person name="Dunbar C."/>
            <person name="Freedman E."/>
            <person name="Gearin G."/>
            <person name="Gellesch M."/>
            <person name="Goldberg J."/>
            <person name="Griggs A."/>
            <person name="Gujja S."/>
            <person name="Heiman D."/>
            <person name="Howarth C."/>
            <person name="Larson L."/>
            <person name="Lui A."/>
            <person name="MacDonald P.J.P."/>
            <person name="Mehta T."/>
            <person name="Montmayeur A."/>
            <person name="Murphy C."/>
            <person name="Neiman D."/>
            <person name="Pearson M."/>
            <person name="Priest M."/>
            <person name="Roberts A."/>
            <person name="Saif S."/>
            <person name="Shea T."/>
            <person name="Shenoy N."/>
            <person name="Sisk P."/>
            <person name="Stolte C."/>
            <person name="Sykes S."/>
            <person name="Yandava C."/>
            <person name="Wortman J."/>
            <person name="Nusbaum C."/>
            <person name="Birren B."/>
        </authorList>
    </citation>
    <scope>NUCLEOTIDE SEQUENCE</scope>
    <source>
        <strain evidence="1">R3-111a-1</strain>
    </source>
</reference>
<dbReference type="VEuPathDB" id="FungiDB:GGTG_13436"/>
<dbReference type="EnsemblFungi" id="EJT69039">
    <property type="protein sequence ID" value="EJT69039"/>
    <property type="gene ID" value="GGTG_13436"/>
</dbReference>
<reference evidence="2" key="4">
    <citation type="journal article" date="2015" name="G3 (Bethesda)">
        <title>Genome sequences of three phytopathogenic species of the Magnaporthaceae family of fungi.</title>
        <authorList>
            <person name="Okagaki L.H."/>
            <person name="Nunes C.C."/>
            <person name="Sailsbery J."/>
            <person name="Clay B."/>
            <person name="Brown D."/>
            <person name="John T."/>
            <person name="Oh Y."/>
            <person name="Young N."/>
            <person name="Fitzgerald M."/>
            <person name="Haas B.J."/>
            <person name="Zeng Q."/>
            <person name="Young S."/>
            <person name="Adiconis X."/>
            <person name="Fan L."/>
            <person name="Levin J.Z."/>
            <person name="Mitchell T.K."/>
            <person name="Okubara P.A."/>
            <person name="Farman M.L."/>
            <person name="Kohn L.M."/>
            <person name="Birren B."/>
            <person name="Ma L.-J."/>
            <person name="Dean R.A."/>
        </authorList>
    </citation>
    <scope>NUCLEOTIDE SEQUENCE</scope>
    <source>
        <strain evidence="2">R3-111a-1</strain>
    </source>
</reference>
<organism evidence="1">
    <name type="scientific">Gaeumannomyces tritici (strain R3-111a-1)</name>
    <name type="common">Wheat and barley take-all root rot fungus</name>
    <name type="synonym">Gaeumannomyces graminis var. tritici</name>
    <dbReference type="NCBI Taxonomy" id="644352"/>
    <lineage>
        <taxon>Eukaryota</taxon>
        <taxon>Fungi</taxon>
        <taxon>Dikarya</taxon>
        <taxon>Ascomycota</taxon>
        <taxon>Pezizomycotina</taxon>
        <taxon>Sordariomycetes</taxon>
        <taxon>Sordariomycetidae</taxon>
        <taxon>Magnaporthales</taxon>
        <taxon>Magnaporthaceae</taxon>
        <taxon>Gaeumannomyces</taxon>
    </lineage>
</organism>
<accession>J3PIV6</accession>